<feature type="compositionally biased region" description="Basic and acidic residues" evidence="1">
    <location>
        <begin position="403"/>
        <end position="431"/>
    </location>
</feature>
<dbReference type="AlphaFoldDB" id="K2NHH1"/>
<reference evidence="4 5" key="1">
    <citation type="journal article" date="2012" name="BMC Genomics">
        <title>Comparative genomic analysis of human infective Trypanosoma cruzi lineages with the bat-restricted subspecies T. cruzi marinkellei.</title>
        <authorList>
            <person name="Franzen O."/>
            <person name="Talavera-Lopez C."/>
            <person name="Ochaya S."/>
            <person name="Butler C.E."/>
            <person name="Messenger L.A."/>
            <person name="Lewis M.D."/>
            <person name="Llewellyn M.S."/>
            <person name="Marinkelle C.J."/>
            <person name="Tyler K.M."/>
            <person name="Miles M.A."/>
            <person name="Andersson B."/>
        </authorList>
    </citation>
    <scope>NUCLEOTIDE SEQUENCE [LARGE SCALE GENOMIC DNA]</scope>
    <source>
        <strain evidence="4 5">B7</strain>
    </source>
</reference>
<accession>K2NHH1</accession>
<dbReference type="EMBL" id="AHKC01015782">
    <property type="protein sequence ID" value="EKF28402.1"/>
    <property type="molecule type" value="Genomic_DNA"/>
</dbReference>
<evidence type="ECO:0000256" key="2">
    <source>
        <dbReference type="SAM" id="Phobius"/>
    </source>
</evidence>
<feature type="compositionally biased region" description="Polar residues" evidence="1">
    <location>
        <begin position="369"/>
        <end position="381"/>
    </location>
</feature>
<proteinExistence type="predicted"/>
<feature type="compositionally biased region" description="Polar residues" evidence="1">
    <location>
        <begin position="432"/>
        <end position="470"/>
    </location>
</feature>
<evidence type="ECO:0000313" key="5">
    <source>
        <dbReference type="Proteomes" id="UP000007350"/>
    </source>
</evidence>
<sequence>MLLQLLFVAVPCLLLLSLCVDWELVCAEGYTQVTGVMAMMMMTGRVLLVCALCVLWCGTAGVHARDGDKNALCGCMASGVLGANGSNMSSWCNKTGPTLPLRSVLPIIAAEVLADENDSDQTVIDSGSRSSEELSILPPAALSDVSVASGGGGSSGGGGGGCGGKSGVFNLLSPGSGGGSQLGNDPLKADSSGVLYPPPTLEAGNALKSSGVRPSTQSRDSQTIIEQPSEIKTPPITTPPKVEVFERPKAELEHQVANTHEKANSQVTCVNANENNTDKRGVRNEEIPSIVLSLDSTPPVKLPTPPPPLTPEAPPPKASPEATAPEIGEGSPAPKPLQEPTEQTNDNLQLQNKTEYEALKQPSVDAETPQRNQESDTSTLAKITDDGSRAETAAPSISIDYVDDAKSTGDENNDNAERPNPKETSEYRADNTNDVPTASETAPQTARTAIISQTNDTATKGDGDSSTAVSHTTSPLLLLLLVAAAAAAVVVAA</sequence>
<feature type="region of interest" description="Disordered" evidence="1">
    <location>
        <begin position="259"/>
        <end position="470"/>
    </location>
</feature>
<feature type="compositionally biased region" description="Pro residues" evidence="1">
    <location>
        <begin position="300"/>
        <end position="318"/>
    </location>
</feature>
<feature type="chain" id="PRO_5003864536" evidence="3">
    <location>
        <begin position="28"/>
        <end position="493"/>
    </location>
</feature>
<evidence type="ECO:0000313" key="4">
    <source>
        <dbReference type="EMBL" id="EKF28402.1"/>
    </source>
</evidence>
<organism evidence="4 5">
    <name type="scientific">Trypanosoma cruzi marinkellei</name>
    <dbReference type="NCBI Taxonomy" id="85056"/>
    <lineage>
        <taxon>Eukaryota</taxon>
        <taxon>Discoba</taxon>
        <taxon>Euglenozoa</taxon>
        <taxon>Kinetoplastea</taxon>
        <taxon>Metakinetoplastina</taxon>
        <taxon>Trypanosomatida</taxon>
        <taxon>Trypanosomatidae</taxon>
        <taxon>Trypanosoma</taxon>
        <taxon>Schizotrypanum</taxon>
    </lineage>
</organism>
<comment type="caution">
    <text evidence="4">The sequence shown here is derived from an EMBL/GenBank/DDBJ whole genome shotgun (WGS) entry which is preliminary data.</text>
</comment>
<keyword evidence="2" id="KW-1133">Transmembrane helix</keyword>
<keyword evidence="2" id="KW-0472">Membrane</keyword>
<evidence type="ECO:0000256" key="3">
    <source>
        <dbReference type="SAM" id="SignalP"/>
    </source>
</evidence>
<keyword evidence="3" id="KW-0732">Signal</keyword>
<feature type="region of interest" description="Disordered" evidence="1">
    <location>
        <begin position="173"/>
        <end position="242"/>
    </location>
</feature>
<feature type="signal peptide" evidence="3">
    <location>
        <begin position="1"/>
        <end position="27"/>
    </location>
</feature>
<name>K2NHH1_TRYCR</name>
<feature type="compositionally biased region" description="Polar residues" evidence="1">
    <location>
        <begin position="340"/>
        <end position="353"/>
    </location>
</feature>
<dbReference type="OrthoDB" id="252348at2759"/>
<evidence type="ECO:0000256" key="1">
    <source>
        <dbReference type="SAM" id="MobiDB-lite"/>
    </source>
</evidence>
<feature type="compositionally biased region" description="Basic and acidic residues" evidence="1">
    <location>
        <begin position="276"/>
        <end position="286"/>
    </location>
</feature>
<gene>
    <name evidence="4" type="ORF">MOQ_007849</name>
</gene>
<protein>
    <submittedName>
        <fullName evidence="4">Mucin-associated surface protein (MASP), putative</fullName>
    </submittedName>
</protein>
<keyword evidence="2" id="KW-0812">Transmembrane</keyword>
<feature type="compositionally biased region" description="Polar residues" evidence="1">
    <location>
        <begin position="264"/>
        <end position="275"/>
    </location>
</feature>
<feature type="compositionally biased region" description="Polar residues" evidence="1">
    <location>
        <begin position="212"/>
        <end position="226"/>
    </location>
</feature>
<feature type="transmembrane region" description="Helical" evidence="2">
    <location>
        <begin position="37"/>
        <end position="57"/>
    </location>
</feature>
<dbReference type="Proteomes" id="UP000007350">
    <property type="component" value="Unassembled WGS sequence"/>
</dbReference>
<feature type="compositionally biased region" description="Low complexity" evidence="1">
    <location>
        <begin position="231"/>
        <end position="241"/>
    </location>
</feature>
<keyword evidence="5" id="KW-1185">Reference proteome</keyword>